<reference evidence="2 3" key="1">
    <citation type="submission" date="2018-03" db="EMBL/GenBank/DDBJ databases">
        <title>Genomic Encyclopedia of Archaeal and Bacterial Type Strains, Phase II (KMG-II): from individual species to whole genera.</title>
        <authorList>
            <person name="Goeker M."/>
        </authorList>
    </citation>
    <scope>NUCLEOTIDE SEQUENCE [LARGE SCALE GENOMIC DNA]</scope>
    <source>
        <strain evidence="2 3">DSM 45211</strain>
    </source>
</reference>
<evidence type="ECO:0000313" key="3">
    <source>
        <dbReference type="Proteomes" id="UP000243528"/>
    </source>
</evidence>
<dbReference type="Pfam" id="PF12680">
    <property type="entry name" value="SnoaL_2"/>
    <property type="match status" value="1"/>
</dbReference>
<proteinExistence type="predicted"/>
<comment type="caution">
    <text evidence="2">The sequence shown here is derived from an EMBL/GenBank/DDBJ whole genome shotgun (WGS) entry which is preliminary data.</text>
</comment>
<name>A0A2P8DVF4_9ACTN</name>
<feature type="domain" description="SnoaL-like" evidence="1">
    <location>
        <begin position="15"/>
        <end position="132"/>
    </location>
</feature>
<dbReference type="InterPro" id="IPR032710">
    <property type="entry name" value="NTF2-like_dom_sf"/>
</dbReference>
<dbReference type="EMBL" id="PYGE01000015">
    <property type="protein sequence ID" value="PSL01157.1"/>
    <property type="molecule type" value="Genomic_DNA"/>
</dbReference>
<dbReference type="AlphaFoldDB" id="A0A2P8DVF4"/>
<keyword evidence="3" id="KW-1185">Reference proteome</keyword>
<evidence type="ECO:0000259" key="1">
    <source>
        <dbReference type="Pfam" id="PF12680"/>
    </source>
</evidence>
<organism evidence="2 3">
    <name type="scientific">Haloactinopolyspora alba</name>
    <dbReference type="NCBI Taxonomy" id="648780"/>
    <lineage>
        <taxon>Bacteria</taxon>
        <taxon>Bacillati</taxon>
        <taxon>Actinomycetota</taxon>
        <taxon>Actinomycetes</taxon>
        <taxon>Jiangellales</taxon>
        <taxon>Jiangellaceae</taxon>
        <taxon>Haloactinopolyspora</taxon>
    </lineage>
</organism>
<dbReference type="OrthoDB" id="4153705at2"/>
<accession>A0A2P8DVF4</accession>
<dbReference type="RefSeq" id="WP_106538727.1">
    <property type="nucleotide sequence ID" value="NZ_ML142900.1"/>
</dbReference>
<protein>
    <submittedName>
        <fullName evidence="2">SnoaL-like protein</fullName>
    </submittedName>
</protein>
<dbReference type="Proteomes" id="UP000243528">
    <property type="component" value="Unassembled WGS sequence"/>
</dbReference>
<gene>
    <name evidence="2" type="ORF">CLV30_11593</name>
</gene>
<evidence type="ECO:0000313" key="2">
    <source>
        <dbReference type="EMBL" id="PSL01157.1"/>
    </source>
</evidence>
<dbReference type="InterPro" id="IPR037401">
    <property type="entry name" value="SnoaL-like"/>
</dbReference>
<dbReference type="SUPFAM" id="SSF54427">
    <property type="entry name" value="NTF2-like"/>
    <property type="match status" value="1"/>
</dbReference>
<dbReference type="Gene3D" id="3.10.450.50">
    <property type="match status" value="1"/>
</dbReference>
<sequence>MDVDPPYGDAAAAYQAWIDQLWNGPLDDLEDVASGLVARDFVGSWPGAPEMVRGAAALAGVVRAGRLPFDGLRFEIEVGPITSGDLVAARWVGRGRYAGGERALPGATAPAGTPVEFRGHDILRFAGGAFSEYWVISEGEHLMSQLTV</sequence>